<name>A0ABS5VWZ0_9BACT</name>
<dbReference type="EMBL" id="JAHESD010000074">
    <property type="protein sequence ID" value="MBT1705932.1"/>
    <property type="molecule type" value="Genomic_DNA"/>
</dbReference>
<gene>
    <name evidence="1" type="ORF">KK060_21760</name>
</gene>
<dbReference type="RefSeq" id="WP_254156350.1">
    <property type="nucleotide sequence ID" value="NZ_JAHESD010000074.1"/>
</dbReference>
<protein>
    <submittedName>
        <fullName evidence="1">Uncharacterized protein</fullName>
    </submittedName>
</protein>
<evidence type="ECO:0000313" key="1">
    <source>
        <dbReference type="EMBL" id="MBT1705932.1"/>
    </source>
</evidence>
<sequence length="252" mass="27954">MARQKSFLKLEGQIGDLTFFKTQDGYQVREKGGVSAERVKTDPRFQRTRENGEEFGRAGKAGKLLRAALRSFVLNGQDRRMASRLTREMMKVVKADTVSSRGKRNVTDGETSLLNGFEFNLNAKLSQTFLPKFTTAFDRSTGAGRVIVSPYVPNKMIRVPEGATHYVLKLGVSAVDFENGTYNTEEFSTPVLAFDNVQAPGTTLEASVEPASIHPVFMTLAIEFNQFVNGEYYPLQNGFFNAIQVVNVDSAV</sequence>
<reference evidence="1 2" key="1">
    <citation type="submission" date="2021-05" db="EMBL/GenBank/DDBJ databases">
        <title>A Polyphasic approach of four new species of the genus Ohtaekwangia: Ohtaekwangia histidinii sp. nov., Ohtaekwangia cretensis sp. nov., Ohtaekwangia indiensis sp. nov., Ohtaekwangia reichenbachii sp. nov. from diverse environment.</title>
        <authorList>
            <person name="Octaviana S."/>
        </authorList>
    </citation>
    <scope>NUCLEOTIDE SEQUENCE [LARGE SCALE GENOMIC DNA]</scope>
    <source>
        <strain evidence="1 2">PWU20</strain>
    </source>
</reference>
<evidence type="ECO:0000313" key="2">
    <source>
        <dbReference type="Proteomes" id="UP000772618"/>
    </source>
</evidence>
<dbReference type="Proteomes" id="UP000772618">
    <property type="component" value="Unassembled WGS sequence"/>
</dbReference>
<organism evidence="1 2">
    <name type="scientific">Chryseosolibacter indicus</name>
    <dbReference type="NCBI Taxonomy" id="2782351"/>
    <lineage>
        <taxon>Bacteria</taxon>
        <taxon>Pseudomonadati</taxon>
        <taxon>Bacteroidota</taxon>
        <taxon>Cytophagia</taxon>
        <taxon>Cytophagales</taxon>
        <taxon>Chryseotaleaceae</taxon>
        <taxon>Chryseosolibacter</taxon>
    </lineage>
</organism>
<accession>A0ABS5VWZ0</accession>
<comment type="caution">
    <text evidence="1">The sequence shown here is derived from an EMBL/GenBank/DDBJ whole genome shotgun (WGS) entry which is preliminary data.</text>
</comment>
<keyword evidence="2" id="KW-1185">Reference proteome</keyword>
<proteinExistence type="predicted"/>